<keyword evidence="10" id="KW-0732">Signal</keyword>
<dbReference type="PANTHER" id="PTHR30069">
    <property type="entry name" value="TONB-DEPENDENT OUTER MEMBRANE RECEPTOR"/>
    <property type="match status" value="1"/>
</dbReference>
<feature type="chain" id="PRO_5032899577" evidence="10">
    <location>
        <begin position="23"/>
        <end position="776"/>
    </location>
</feature>
<keyword evidence="3 8" id="KW-1134">Transmembrane beta strand</keyword>
<dbReference type="Pfam" id="PF13715">
    <property type="entry name" value="CarbopepD_reg_2"/>
    <property type="match status" value="1"/>
</dbReference>
<evidence type="ECO:0000313" key="13">
    <source>
        <dbReference type="EMBL" id="NLR65812.1"/>
    </source>
</evidence>
<evidence type="ECO:0000313" key="14">
    <source>
        <dbReference type="Proteomes" id="UP000570474"/>
    </source>
</evidence>
<evidence type="ECO:0000256" key="3">
    <source>
        <dbReference type="ARBA" id="ARBA00022452"/>
    </source>
</evidence>
<feature type="domain" description="TonB-dependent receptor-like beta-barrel" evidence="11">
    <location>
        <begin position="314"/>
        <end position="741"/>
    </location>
</feature>
<dbReference type="InterPro" id="IPR012910">
    <property type="entry name" value="Plug_dom"/>
</dbReference>
<dbReference type="PANTHER" id="PTHR30069:SF42">
    <property type="entry name" value="FERRIC AEROBACTIN RECEPTOR"/>
    <property type="match status" value="1"/>
</dbReference>
<dbReference type="Gene3D" id="2.60.40.1120">
    <property type="entry name" value="Carboxypeptidase-like, regulatory domain"/>
    <property type="match status" value="1"/>
</dbReference>
<keyword evidence="14" id="KW-1185">Reference proteome</keyword>
<comment type="subcellular location">
    <subcellularLocation>
        <location evidence="1 8">Cell outer membrane</location>
        <topology evidence="1 8">Multi-pass membrane protein</topology>
    </subcellularLocation>
</comment>
<comment type="caution">
    <text evidence="13">The sequence shown here is derived from an EMBL/GenBank/DDBJ whole genome shotgun (WGS) entry which is preliminary data.</text>
</comment>
<evidence type="ECO:0000256" key="6">
    <source>
        <dbReference type="ARBA" id="ARBA00023136"/>
    </source>
</evidence>
<evidence type="ECO:0000256" key="1">
    <source>
        <dbReference type="ARBA" id="ARBA00004571"/>
    </source>
</evidence>
<feature type="signal peptide" evidence="10">
    <location>
        <begin position="1"/>
        <end position="22"/>
    </location>
</feature>
<evidence type="ECO:0000259" key="12">
    <source>
        <dbReference type="Pfam" id="PF07715"/>
    </source>
</evidence>
<dbReference type="InterPro" id="IPR013784">
    <property type="entry name" value="Carb-bd-like_fold"/>
</dbReference>
<dbReference type="Pfam" id="PF00593">
    <property type="entry name" value="TonB_dep_Rec_b-barrel"/>
    <property type="match status" value="1"/>
</dbReference>
<feature type="domain" description="TonB-dependent receptor plug" evidence="12">
    <location>
        <begin position="121"/>
        <end position="223"/>
    </location>
</feature>
<dbReference type="GO" id="GO:0030246">
    <property type="term" value="F:carbohydrate binding"/>
    <property type="evidence" value="ECO:0007669"/>
    <property type="project" value="InterPro"/>
</dbReference>
<comment type="similarity">
    <text evidence="8 9">Belongs to the TonB-dependent receptor family.</text>
</comment>
<dbReference type="Proteomes" id="UP000570474">
    <property type="component" value="Unassembled WGS sequence"/>
</dbReference>
<dbReference type="GO" id="GO:0015344">
    <property type="term" value="F:siderophore uptake transmembrane transporter activity"/>
    <property type="evidence" value="ECO:0007669"/>
    <property type="project" value="TreeGrafter"/>
</dbReference>
<dbReference type="InterPro" id="IPR039426">
    <property type="entry name" value="TonB-dep_rcpt-like"/>
</dbReference>
<evidence type="ECO:0000259" key="11">
    <source>
        <dbReference type="Pfam" id="PF00593"/>
    </source>
</evidence>
<dbReference type="SUPFAM" id="SSF49452">
    <property type="entry name" value="Starch-binding domain-like"/>
    <property type="match status" value="1"/>
</dbReference>
<dbReference type="InterPro" id="IPR000531">
    <property type="entry name" value="Beta-barrel_TonB"/>
</dbReference>
<accession>A0A847RS76</accession>
<keyword evidence="5 9" id="KW-0798">TonB box</keyword>
<dbReference type="GO" id="GO:0009279">
    <property type="term" value="C:cell outer membrane"/>
    <property type="evidence" value="ECO:0007669"/>
    <property type="project" value="UniProtKB-SubCell"/>
</dbReference>
<name>A0A847RS76_9BACT</name>
<evidence type="ECO:0000256" key="10">
    <source>
        <dbReference type="SAM" id="SignalP"/>
    </source>
</evidence>
<keyword evidence="7 8" id="KW-0998">Cell outer membrane</keyword>
<organism evidence="13 14">
    <name type="scientific">Chitinophaga varians</name>
    <dbReference type="NCBI Taxonomy" id="2202339"/>
    <lineage>
        <taxon>Bacteria</taxon>
        <taxon>Pseudomonadati</taxon>
        <taxon>Bacteroidota</taxon>
        <taxon>Chitinophagia</taxon>
        <taxon>Chitinophagales</taxon>
        <taxon>Chitinophagaceae</taxon>
        <taxon>Chitinophaga</taxon>
    </lineage>
</organism>
<dbReference type="AlphaFoldDB" id="A0A847RS76"/>
<evidence type="ECO:0000256" key="5">
    <source>
        <dbReference type="ARBA" id="ARBA00023077"/>
    </source>
</evidence>
<dbReference type="InterPro" id="IPR037066">
    <property type="entry name" value="Plug_dom_sf"/>
</dbReference>
<proteinExistence type="inferred from homology"/>
<keyword evidence="2 8" id="KW-0813">Transport</keyword>
<dbReference type="Gene3D" id="2.170.130.10">
    <property type="entry name" value="TonB-dependent receptor, plug domain"/>
    <property type="match status" value="1"/>
</dbReference>
<evidence type="ECO:0000256" key="2">
    <source>
        <dbReference type="ARBA" id="ARBA00022448"/>
    </source>
</evidence>
<dbReference type="Pfam" id="PF07715">
    <property type="entry name" value="Plug"/>
    <property type="match status" value="1"/>
</dbReference>
<keyword evidence="4 8" id="KW-0812">Transmembrane</keyword>
<protein>
    <submittedName>
        <fullName evidence="13">TonB-dependent receptor</fullName>
    </submittedName>
</protein>
<dbReference type="GO" id="GO:0044718">
    <property type="term" value="P:siderophore transmembrane transport"/>
    <property type="evidence" value="ECO:0007669"/>
    <property type="project" value="TreeGrafter"/>
</dbReference>
<gene>
    <name evidence="13" type="ORF">HGH92_15975</name>
</gene>
<dbReference type="SUPFAM" id="SSF56935">
    <property type="entry name" value="Porins"/>
    <property type="match status" value="1"/>
</dbReference>
<evidence type="ECO:0000256" key="4">
    <source>
        <dbReference type="ARBA" id="ARBA00022692"/>
    </source>
</evidence>
<reference evidence="13 14" key="1">
    <citation type="submission" date="2020-04" db="EMBL/GenBank/DDBJ databases">
        <authorList>
            <person name="Yin C."/>
        </authorList>
    </citation>
    <scope>NUCLEOTIDE SEQUENCE [LARGE SCALE GENOMIC DNA]</scope>
    <source>
        <strain evidence="13 14">Ae27</strain>
    </source>
</reference>
<dbReference type="Gene3D" id="2.40.170.20">
    <property type="entry name" value="TonB-dependent receptor, beta-barrel domain"/>
    <property type="match status" value="1"/>
</dbReference>
<dbReference type="CDD" id="cd01347">
    <property type="entry name" value="ligand_gated_channel"/>
    <property type="match status" value="1"/>
</dbReference>
<evidence type="ECO:0000256" key="7">
    <source>
        <dbReference type="ARBA" id="ARBA00023237"/>
    </source>
</evidence>
<evidence type="ECO:0000256" key="8">
    <source>
        <dbReference type="PROSITE-ProRule" id="PRU01360"/>
    </source>
</evidence>
<dbReference type="EMBL" id="JABAIA010000002">
    <property type="protein sequence ID" value="NLR65812.1"/>
    <property type="molecule type" value="Genomic_DNA"/>
</dbReference>
<dbReference type="InterPro" id="IPR036942">
    <property type="entry name" value="Beta-barrel_TonB_sf"/>
</dbReference>
<keyword evidence="13" id="KW-0675">Receptor</keyword>
<sequence length="776" mass="85277">MKMKQYLVLCALTLLVTLQTTAQKITGTIRDTAQTAVPMLRLYLAGTQKHTVSGPDGSFTINNVKPGSYKLIATGIGYNTLEQAVTITDSITTLSLTIQPSDIGLNEVVVTAGRNKETLGTVPSSITIISGKQLREQSAITTDINQLLSMNVPGLTLGTNTSTNKGQTLRGRGMLIMIDGIPQSTPLRNGDKDMRSIDVSVIERVEVIKGSTAIYGNGADGGIVNFITIKANPNKRFSGSTDISTSGSLTSAANSLGARVAQQFSGRLNKFDYVVAGTYEQTGVNKDAKGQVIAPFQSLSQNENVNLFAKLGYNFNDNNRLEVMYNYYRTMQNSTYIDSGGKFGQRPIIGIVGTNPGDKQGTPYNHNAYVNFTSKNIFRNTSLNVNLYYQDFYTVFEYSDFYAPPGNSAITSKKMGARVNFNTLFNFHPNLHGDVTWGIDVLNDKTAQPLTDGRSFVPEMNMKNLAPYAQLKTYLFKDFLVKAGLRYENIRLDIPDYTTIKFGNYAGGVFVKGGNLPYEALVFNTGLRYTRFPAFNPFVSYSQSFSLYDLGRTLRLAKAVSNGSTSINIIETKAIITNNYEAGFNSNIGKFNASGSYFISTSDLGTSLKDVNGVAVPERAPERVQGFELTAGYQFLPNLSASAAYTHVEGKKDVNGVKTWLPTTRITPDKMTVNVNYSPLKQWDLGVYYIYSGMRKRFDPNPTTKEYDLGNGPVGDFSLVNLYTAYRFSTAASIRLGVDNLLNADYYPVMSQARVRTDSYIKGSGARFNLGFRYAF</sequence>
<keyword evidence="6 8" id="KW-0472">Membrane</keyword>
<evidence type="ECO:0000256" key="9">
    <source>
        <dbReference type="RuleBase" id="RU003357"/>
    </source>
</evidence>
<dbReference type="PROSITE" id="PS52016">
    <property type="entry name" value="TONB_DEPENDENT_REC_3"/>
    <property type="match status" value="1"/>
</dbReference>